<gene>
    <name evidence="3" type="ORF">KTO63_03595</name>
</gene>
<evidence type="ECO:0000313" key="4">
    <source>
        <dbReference type="Proteomes" id="UP000812270"/>
    </source>
</evidence>
<feature type="domain" description="Glycosyltransferase 2-like" evidence="2">
    <location>
        <begin position="4"/>
        <end position="147"/>
    </location>
</feature>
<proteinExistence type="predicted"/>
<dbReference type="RefSeq" id="WP_217789780.1">
    <property type="nucleotide sequence ID" value="NZ_JAHSPG010000002.1"/>
</dbReference>
<sequence>MHLSVIIVNYNVKFFLEQCLYSLLKAIDNLPSPADAEVIVFDNASSDGSRAFFLNKFQGVQFIWHGENLGFAKANNRALSFARGKYILFLNPDTILSEDALYKSVHFLESQSGGGALGIRMIDGSGNFLPESKRGFPSPAASFYKLSGLIHLFPSSKKIATYYAGHLSEHESNEIDVLSGAYMLVKKEVLDKTGGFDEAFFMYGEDIDLSYRIQKAGYKNFYFADSTIIHFKGESTNQNSARYVRIFYQAMNIFVHKHFNTASSWWYIAFIKVAILLSGVLSFVKRSVASVVKPRPKTKLQTLIVASKHDEENIVSILSSYKTPERKITFENLDSLDNNFEYSLYDEIIIAASSTGVAYKDVITFLQQVPSGVAVKIHSSGSSSIVCSDSKAANGDVLHATV</sequence>
<keyword evidence="4" id="KW-1185">Reference proteome</keyword>
<dbReference type="PANTHER" id="PTHR43179">
    <property type="entry name" value="RHAMNOSYLTRANSFERASE WBBL"/>
    <property type="match status" value="1"/>
</dbReference>
<keyword evidence="1" id="KW-1133">Transmembrane helix</keyword>
<reference evidence="3" key="1">
    <citation type="submission" date="2021-06" db="EMBL/GenBank/DDBJ databases">
        <authorList>
            <person name="Huq M.A."/>
        </authorList>
    </citation>
    <scope>NUCLEOTIDE SEQUENCE</scope>
    <source>
        <strain evidence="3">MAH-26</strain>
    </source>
</reference>
<dbReference type="Pfam" id="PF00535">
    <property type="entry name" value="Glycos_transf_2"/>
    <property type="match status" value="1"/>
</dbReference>
<evidence type="ECO:0000313" key="3">
    <source>
        <dbReference type="EMBL" id="MBV4356218.1"/>
    </source>
</evidence>
<dbReference type="InterPro" id="IPR001173">
    <property type="entry name" value="Glyco_trans_2-like"/>
</dbReference>
<accession>A0A9E2S757</accession>
<dbReference type="Proteomes" id="UP000812270">
    <property type="component" value="Unassembled WGS sequence"/>
</dbReference>
<evidence type="ECO:0000256" key="1">
    <source>
        <dbReference type="SAM" id="Phobius"/>
    </source>
</evidence>
<evidence type="ECO:0000259" key="2">
    <source>
        <dbReference type="Pfam" id="PF00535"/>
    </source>
</evidence>
<keyword evidence="1" id="KW-0812">Transmembrane</keyword>
<organism evidence="3 4">
    <name type="scientific">Pinibacter aurantiacus</name>
    <dbReference type="NCBI Taxonomy" id="2851599"/>
    <lineage>
        <taxon>Bacteria</taxon>
        <taxon>Pseudomonadati</taxon>
        <taxon>Bacteroidota</taxon>
        <taxon>Chitinophagia</taxon>
        <taxon>Chitinophagales</taxon>
        <taxon>Chitinophagaceae</taxon>
        <taxon>Pinibacter</taxon>
    </lineage>
</organism>
<dbReference type="AlphaFoldDB" id="A0A9E2S757"/>
<feature type="transmembrane region" description="Helical" evidence="1">
    <location>
        <begin position="265"/>
        <end position="284"/>
    </location>
</feature>
<comment type="caution">
    <text evidence="3">The sequence shown here is derived from an EMBL/GenBank/DDBJ whole genome shotgun (WGS) entry which is preliminary data.</text>
</comment>
<dbReference type="CDD" id="cd04186">
    <property type="entry name" value="GT_2_like_c"/>
    <property type="match status" value="1"/>
</dbReference>
<dbReference type="PANTHER" id="PTHR43179:SF7">
    <property type="entry name" value="RHAMNOSYLTRANSFERASE WBBL"/>
    <property type="match status" value="1"/>
</dbReference>
<keyword evidence="1" id="KW-0472">Membrane</keyword>
<dbReference type="EMBL" id="JAHSPG010000002">
    <property type="protein sequence ID" value="MBV4356218.1"/>
    <property type="molecule type" value="Genomic_DNA"/>
</dbReference>
<protein>
    <submittedName>
        <fullName evidence="3">Glycosyltransferase family 2 protein</fullName>
    </submittedName>
</protein>
<name>A0A9E2S757_9BACT</name>